<name>A0A484MF75_9ASTE</name>
<comment type="catalytic activity">
    <reaction evidence="3">
        <text>7-deoxyloganetin + UDP-alpha-D-glucose = 7-deoxyloganin + UDP + H(+)</text>
        <dbReference type="Rhea" id="RHEA:39899"/>
        <dbReference type="ChEBI" id="CHEBI:15378"/>
        <dbReference type="ChEBI" id="CHEBI:18370"/>
        <dbReference type="ChEBI" id="CHEBI:58223"/>
        <dbReference type="ChEBI" id="CHEBI:58885"/>
        <dbReference type="ChEBI" id="CHEBI:76849"/>
        <dbReference type="EC" id="2.4.1.324"/>
    </reaction>
</comment>
<keyword evidence="4" id="KW-0328">Glycosyltransferase</keyword>
<evidence type="ECO:0000256" key="5">
    <source>
        <dbReference type="RuleBase" id="RU362057"/>
    </source>
</evidence>
<dbReference type="Gene3D" id="3.40.50.2000">
    <property type="entry name" value="Glycogen Phosphorylase B"/>
    <property type="match status" value="2"/>
</dbReference>
<sequence length="482" mass="53136">MGSIRPHAVCIPYPAQGHINPMLQLAKILHHHGFHITFVNTEFNHRRLLRSRGADSLRGLPSFRFETIPDGLPPTESDATQDVPSLCASTATNCLGPFRELLARLNRNSDAPPVSCVVSDGVMSFTLAAAEEIGIPDVFFWTTSVGGFLGYMQYPELIRRGYVPLKDQSCLTNGHLETELDWIKGMKDIRLRELPTFWRTADLDDIMLNFVLQETGRAKKCSAILFNTFDDLEREALAALQPELPPLYAVGPLHLIQEKVVEDGGVRSLASNLWKEDGACLDWLGAFAPGSVVYVNFGSIAVMTPAQLSEFAWGLANSGRPFLWVLRPDVVAGEPAAALPPEIAEETRGRGMISGWCPQDRVLAHPAVGGFLTHSGWNSTLESICNGVPMLCWPFFAEQTTNSRLSCAEWGVGMEIGGDVRREVVEGMVRELMEGEKGKEMKRRAMEWKKLAQEAATVPTGSSAINIQKLINHHLLSPPKQL</sequence>
<dbReference type="PROSITE" id="PS00375">
    <property type="entry name" value="UDPGT"/>
    <property type="match status" value="1"/>
</dbReference>
<reference evidence="7 8" key="1">
    <citation type="submission" date="2018-04" db="EMBL/GenBank/DDBJ databases">
        <authorList>
            <person name="Vogel A."/>
        </authorList>
    </citation>
    <scope>NUCLEOTIDE SEQUENCE [LARGE SCALE GENOMIC DNA]</scope>
</reference>
<dbReference type="SUPFAM" id="SSF53756">
    <property type="entry name" value="UDP-Glycosyltransferase/glycogen phosphorylase"/>
    <property type="match status" value="1"/>
</dbReference>
<dbReference type="InterPro" id="IPR058980">
    <property type="entry name" value="Glyco_transf_N"/>
</dbReference>
<organism evidence="7 8">
    <name type="scientific">Cuscuta campestris</name>
    <dbReference type="NCBI Taxonomy" id="132261"/>
    <lineage>
        <taxon>Eukaryota</taxon>
        <taxon>Viridiplantae</taxon>
        <taxon>Streptophyta</taxon>
        <taxon>Embryophyta</taxon>
        <taxon>Tracheophyta</taxon>
        <taxon>Spermatophyta</taxon>
        <taxon>Magnoliopsida</taxon>
        <taxon>eudicotyledons</taxon>
        <taxon>Gunneridae</taxon>
        <taxon>Pentapetalae</taxon>
        <taxon>asterids</taxon>
        <taxon>lamiids</taxon>
        <taxon>Solanales</taxon>
        <taxon>Convolvulaceae</taxon>
        <taxon>Cuscuteae</taxon>
        <taxon>Cuscuta</taxon>
        <taxon>Cuscuta subgen. Grammica</taxon>
        <taxon>Cuscuta sect. Cleistogrammica</taxon>
    </lineage>
</organism>
<dbReference type="EMBL" id="OOIL02003256">
    <property type="protein sequence ID" value="VFQ86758.1"/>
    <property type="molecule type" value="Genomic_DNA"/>
</dbReference>
<dbReference type="Proteomes" id="UP000595140">
    <property type="component" value="Unassembled WGS sequence"/>
</dbReference>
<dbReference type="Pfam" id="PF26168">
    <property type="entry name" value="Glyco_transf_N"/>
    <property type="match status" value="1"/>
</dbReference>
<gene>
    <name evidence="7" type="ORF">CCAM_LOCUS28534</name>
</gene>
<dbReference type="PANTHER" id="PTHR11926:SF774">
    <property type="entry name" value="UDP-GLYCOSYLTRANSFERASE 85A1-RELATED"/>
    <property type="match status" value="1"/>
</dbReference>
<evidence type="ECO:0000313" key="8">
    <source>
        <dbReference type="Proteomes" id="UP000595140"/>
    </source>
</evidence>
<evidence type="ECO:0000256" key="3">
    <source>
        <dbReference type="ARBA" id="ARBA00051003"/>
    </source>
</evidence>
<protein>
    <recommendedName>
        <fullName evidence="5">Glycosyltransferase</fullName>
        <ecNumber evidence="5">2.4.1.-</ecNumber>
    </recommendedName>
</protein>
<dbReference type="Pfam" id="PF00201">
    <property type="entry name" value="UDPGT"/>
    <property type="match status" value="1"/>
</dbReference>
<accession>A0A484MF75</accession>
<evidence type="ECO:0000256" key="4">
    <source>
        <dbReference type="RuleBase" id="RU003718"/>
    </source>
</evidence>
<dbReference type="OrthoDB" id="5835829at2759"/>
<dbReference type="CDD" id="cd03784">
    <property type="entry name" value="GT1_Gtf-like"/>
    <property type="match status" value="1"/>
</dbReference>
<evidence type="ECO:0000259" key="6">
    <source>
        <dbReference type="Pfam" id="PF26168"/>
    </source>
</evidence>
<comment type="similarity">
    <text evidence="1 4">Belongs to the UDP-glycosyltransferase family.</text>
</comment>
<keyword evidence="2 4" id="KW-0808">Transferase</keyword>
<keyword evidence="8" id="KW-1185">Reference proteome</keyword>
<proteinExistence type="inferred from homology"/>
<dbReference type="FunFam" id="3.40.50.2000:FF:000055">
    <property type="entry name" value="Glycosyltransferase"/>
    <property type="match status" value="1"/>
</dbReference>
<dbReference type="FunFam" id="3.40.50.2000:FF:000027">
    <property type="entry name" value="Glycosyltransferase"/>
    <property type="match status" value="1"/>
</dbReference>
<dbReference type="GO" id="GO:0080044">
    <property type="term" value="F:quercetin 7-O-glucosyltransferase activity"/>
    <property type="evidence" value="ECO:0007669"/>
    <property type="project" value="TreeGrafter"/>
</dbReference>
<dbReference type="InterPro" id="IPR035595">
    <property type="entry name" value="UDP_glycos_trans_CS"/>
</dbReference>
<dbReference type="EC" id="2.4.1.-" evidence="5"/>
<dbReference type="PANTHER" id="PTHR11926">
    <property type="entry name" value="GLUCOSYL/GLUCURONOSYL TRANSFERASES"/>
    <property type="match status" value="1"/>
</dbReference>
<evidence type="ECO:0000256" key="2">
    <source>
        <dbReference type="ARBA" id="ARBA00022679"/>
    </source>
</evidence>
<evidence type="ECO:0000313" key="7">
    <source>
        <dbReference type="EMBL" id="VFQ86758.1"/>
    </source>
</evidence>
<feature type="domain" description="Glycosyltransferase N-terminal" evidence="6">
    <location>
        <begin position="9"/>
        <end position="134"/>
    </location>
</feature>
<dbReference type="GO" id="GO:0080043">
    <property type="term" value="F:quercetin 3-O-glucosyltransferase activity"/>
    <property type="evidence" value="ECO:0007669"/>
    <property type="project" value="TreeGrafter"/>
</dbReference>
<dbReference type="AlphaFoldDB" id="A0A484MF75"/>
<dbReference type="InterPro" id="IPR002213">
    <property type="entry name" value="UDP_glucos_trans"/>
</dbReference>
<evidence type="ECO:0000256" key="1">
    <source>
        <dbReference type="ARBA" id="ARBA00009995"/>
    </source>
</evidence>